<dbReference type="AlphaFoldDB" id="A0A832SUE5"/>
<accession>A0A832SUE5</accession>
<evidence type="ECO:0000313" key="3">
    <source>
        <dbReference type="Proteomes" id="UP000619545"/>
    </source>
</evidence>
<comment type="similarity">
    <text evidence="1">Belongs to the CTAG/PCC1 family.</text>
</comment>
<dbReference type="RefSeq" id="WP_011018746.1">
    <property type="nucleotide sequence ID" value="NZ_DUJS01000004.1"/>
</dbReference>
<sequence>MHALRCEAELKSERVARVVYESVLPDVKLMPARRSRVDIDRRGNNIQIEIRAEDVSALRASASGVFRLLALSERVITTVLGDV</sequence>
<dbReference type="NCBIfam" id="NF011470">
    <property type="entry name" value="PRK14887.1"/>
    <property type="match status" value="1"/>
</dbReference>
<dbReference type="GeneID" id="1477679"/>
<dbReference type="Proteomes" id="UP000619545">
    <property type="component" value="Unassembled WGS sequence"/>
</dbReference>
<protein>
    <recommendedName>
        <fullName evidence="4">Transcription factor Pcc1</fullName>
    </recommendedName>
</protein>
<organism evidence="2 3">
    <name type="scientific">Methanopyrus kandleri</name>
    <dbReference type="NCBI Taxonomy" id="2320"/>
    <lineage>
        <taxon>Archaea</taxon>
        <taxon>Methanobacteriati</taxon>
        <taxon>Methanobacteriota</taxon>
        <taxon>Methanomada group</taxon>
        <taxon>Methanopyri</taxon>
        <taxon>Methanopyrales</taxon>
        <taxon>Methanopyraceae</taxon>
        <taxon>Methanopyrus</taxon>
    </lineage>
</organism>
<dbReference type="Gene3D" id="3.30.310.50">
    <property type="entry name" value="Alpha-D-phosphohexomutase, C-terminal domain"/>
    <property type="match status" value="1"/>
</dbReference>
<reference evidence="2" key="1">
    <citation type="journal article" date="2020" name="bioRxiv">
        <title>A rank-normalized archaeal taxonomy based on genome phylogeny resolves widespread incomplete and uneven classifications.</title>
        <authorList>
            <person name="Rinke C."/>
            <person name="Chuvochina M."/>
            <person name="Mussig A.J."/>
            <person name="Chaumeil P.-A."/>
            <person name="Waite D.W."/>
            <person name="Whitman W.B."/>
            <person name="Parks D.H."/>
            <person name="Hugenholtz P."/>
        </authorList>
    </citation>
    <scope>NUCLEOTIDE SEQUENCE</scope>
    <source>
        <strain evidence="2">UBA8853</strain>
    </source>
</reference>
<dbReference type="InterPro" id="IPR015419">
    <property type="entry name" value="CTAG/Pcc1"/>
</dbReference>
<proteinExistence type="inferred from homology"/>
<dbReference type="Pfam" id="PF09341">
    <property type="entry name" value="Pcc1"/>
    <property type="match status" value="1"/>
</dbReference>
<name>A0A832SUE5_9EURY</name>
<evidence type="ECO:0000313" key="2">
    <source>
        <dbReference type="EMBL" id="HII70467.1"/>
    </source>
</evidence>
<comment type="caution">
    <text evidence="2">The sequence shown here is derived from an EMBL/GenBank/DDBJ whole genome shotgun (WGS) entry which is preliminary data.</text>
</comment>
<dbReference type="EMBL" id="DUJS01000004">
    <property type="protein sequence ID" value="HII70467.1"/>
    <property type="molecule type" value="Genomic_DNA"/>
</dbReference>
<gene>
    <name evidence="2" type="ORF">HA336_04460</name>
</gene>
<evidence type="ECO:0000256" key="1">
    <source>
        <dbReference type="ARBA" id="ARBA00007073"/>
    </source>
</evidence>
<evidence type="ECO:0008006" key="4">
    <source>
        <dbReference type="Google" id="ProtNLM"/>
    </source>
</evidence>